<feature type="domain" description="HTH araC/xylS-type" evidence="8">
    <location>
        <begin position="85"/>
        <end position="181"/>
    </location>
</feature>
<keyword evidence="2" id="KW-0489">Methyltransferase</keyword>
<dbReference type="PROSITE" id="PS01124">
    <property type="entry name" value="HTH_ARAC_FAMILY_2"/>
    <property type="match status" value="1"/>
</dbReference>
<gene>
    <name evidence="9" type="ORF">LC087_16320</name>
</gene>
<dbReference type="NCBIfam" id="TIGR00589">
    <property type="entry name" value="ogt"/>
    <property type="match status" value="1"/>
</dbReference>
<proteinExistence type="predicted"/>
<dbReference type="InterPro" id="IPR016221">
    <property type="entry name" value="Bifunct_regulatory_prot_Ada"/>
</dbReference>
<dbReference type="InterPro" id="IPR004026">
    <property type="entry name" value="Ada_DNA_repair_Zn-bd"/>
</dbReference>
<dbReference type="PANTHER" id="PTHR10815">
    <property type="entry name" value="METHYLATED-DNA--PROTEIN-CYSTEINE METHYLTRANSFERASE"/>
    <property type="match status" value="1"/>
</dbReference>
<comment type="catalytic activity">
    <reaction evidence="7">
        <text>a 6-O-methyl-2'-deoxyguanosine in DNA + L-cysteinyl-[protein] = S-methyl-L-cysteinyl-[protein] + a 2'-deoxyguanosine in DNA</text>
        <dbReference type="Rhea" id="RHEA:24000"/>
        <dbReference type="Rhea" id="RHEA-COMP:10131"/>
        <dbReference type="Rhea" id="RHEA-COMP:10132"/>
        <dbReference type="Rhea" id="RHEA-COMP:11367"/>
        <dbReference type="Rhea" id="RHEA-COMP:11368"/>
        <dbReference type="ChEBI" id="CHEBI:29950"/>
        <dbReference type="ChEBI" id="CHEBI:82612"/>
        <dbReference type="ChEBI" id="CHEBI:85445"/>
        <dbReference type="ChEBI" id="CHEBI:85448"/>
        <dbReference type="EC" id="2.1.1.63"/>
    </reaction>
</comment>
<dbReference type="Gene3D" id="1.10.10.10">
    <property type="entry name" value="Winged helix-like DNA-binding domain superfamily/Winged helix DNA-binding domain"/>
    <property type="match status" value="1"/>
</dbReference>
<dbReference type="Pfam" id="PF02805">
    <property type="entry name" value="Ada_Zn_binding"/>
    <property type="match status" value="1"/>
</dbReference>
<evidence type="ECO:0000256" key="7">
    <source>
        <dbReference type="ARBA" id="ARBA00049348"/>
    </source>
</evidence>
<evidence type="ECO:0000313" key="10">
    <source>
        <dbReference type="Proteomes" id="UP001197974"/>
    </source>
</evidence>
<dbReference type="CDD" id="cd06445">
    <property type="entry name" value="ATase"/>
    <property type="match status" value="1"/>
</dbReference>
<dbReference type="SUPFAM" id="SSF53155">
    <property type="entry name" value="Methylated DNA-protein cysteine methyltransferase domain"/>
    <property type="match status" value="1"/>
</dbReference>
<dbReference type="PROSITE" id="PS00374">
    <property type="entry name" value="MGMT"/>
    <property type="match status" value="1"/>
</dbReference>
<sequence>MFNDETIKKLYYQALLERDSKYDGIFFAGIKTTGVFCHATCPARKPKYENCHFYETAEEALLAGFRPCKRCNPMSYPKEIPTLVHEMIELVEENPEKRWKDADFSKLGIHAVTARRQFKKIYGMTFVQYARARRMGMALKSIRTGEKIINAQLDAGYDSSSGFIDSFSKIMGNPPTKSDNVKILYANWLDTKLGPMVSIADDEFLFLLEFVDRRGLEKEIERMRKRLNAAVIPGNTRISMKIDNELKKYFEKKLEKFETPIKFYGTNFQKAVWHELLKIEIGKVSTYKDLAKLINKPTSIRAIGNANGANQLSIIVPCHRVIQTDGTLGGYGGGVERKKWLIDHERNYNDIAPKE</sequence>
<dbReference type="Gene3D" id="1.10.10.60">
    <property type="entry name" value="Homeodomain-like"/>
    <property type="match status" value="1"/>
</dbReference>
<dbReference type="Gene3D" id="3.40.10.10">
    <property type="entry name" value="DNA Methylphosphotriester Repair Domain"/>
    <property type="match status" value="1"/>
</dbReference>
<dbReference type="InterPro" id="IPR036388">
    <property type="entry name" value="WH-like_DNA-bd_sf"/>
</dbReference>
<dbReference type="InterPro" id="IPR036217">
    <property type="entry name" value="MethylDNA_cys_MeTrfase_DNAb"/>
</dbReference>
<dbReference type="InterPro" id="IPR035451">
    <property type="entry name" value="Ada-like_dom_sf"/>
</dbReference>
<dbReference type="InterPro" id="IPR036631">
    <property type="entry name" value="MGMT_N_sf"/>
</dbReference>
<dbReference type="Pfam" id="PF01035">
    <property type="entry name" value="DNA_binding_1"/>
    <property type="match status" value="1"/>
</dbReference>
<dbReference type="EMBL" id="CP129013">
    <property type="protein sequence ID" value="WLR42270.1"/>
    <property type="molecule type" value="Genomic_DNA"/>
</dbReference>
<dbReference type="InterPro" id="IPR014048">
    <property type="entry name" value="MethylDNA_cys_MeTrfase_DNA-bd"/>
</dbReference>
<name>A0ABY9JV19_9BACI</name>
<dbReference type="SUPFAM" id="SSF57884">
    <property type="entry name" value="Ada DNA repair protein, N-terminal domain (N-Ada 10)"/>
    <property type="match status" value="1"/>
</dbReference>
<evidence type="ECO:0000259" key="8">
    <source>
        <dbReference type="PROSITE" id="PS01124"/>
    </source>
</evidence>
<dbReference type="Proteomes" id="UP001197974">
    <property type="component" value="Chromosome"/>
</dbReference>
<keyword evidence="3" id="KW-0808">Transferase</keyword>
<evidence type="ECO:0000256" key="2">
    <source>
        <dbReference type="ARBA" id="ARBA00022603"/>
    </source>
</evidence>
<keyword evidence="4" id="KW-0227">DNA damage</keyword>
<organism evidence="9 10">
    <name type="scientific">Bacillus carboniphilus</name>
    <dbReference type="NCBI Taxonomy" id="86663"/>
    <lineage>
        <taxon>Bacteria</taxon>
        <taxon>Bacillati</taxon>
        <taxon>Bacillota</taxon>
        <taxon>Bacilli</taxon>
        <taxon>Bacillales</taxon>
        <taxon>Bacillaceae</taxon>
        <taxon>Bacillus</taxon>
    </lineage>
</organism>
<accession>A0ABY9JV19</accession>
<dbReference type="InterPro" id="IPR001497">
    <property type="entry name" value="MethylDNA_cys_MeTrfase_AS"/>
</dbReference>
<dbReference type="RefSeq" id="WP_226542617.1">
    <property type="nucleotide sequence ID" value="NZ_CP129013.1"/>
</dbReference>
<dbReference type="SUPFAM" id="SSF46767">
    <property type="entry name" value="Methylated DNA-protein cysteine methyltransferase, C-terminal domain"/>
    <property type="match status" value="1"/>
</dbReference>
<dbReference type="InterPro" id="IPR018060">
    <property type="entry name" value="HTH_AraC"/>
</dbReference>
<reference evidence="9 10" key="1">
    <citation type="submission" date="2023-06" db="EMBL/GenBank/DDBJ databases">
        <title>Five Gram-positive bacteria isolated from mangrove sediments in Shenzhen, Guangdong, China.</title>
        <authorList>
            <person name="Yu S."/>
            <person name="Zheng W."/>
            <person name="Huang Y."/>
        </authorList>
    </citation>
    <scope>NUCLEOTIDE SEQUENCE [LARGE SCALE GENOMIC DNA]</scope>
    <source>
        <strain evidence="9 10">SaN35-3</strain>
    </source>
</reference>
<evidence type="ECO:0000313" key="9">
    <source>
        <dbReference type="EMBL" id="WLR42270.1"/>
    </source>
</evidence>
<keyword evidence="6" id="KW-0234">DNA repair</keyword>
<protein>
    <submittedName>
        <fullName evidence="9">Trifunctional transcriptional activator/DNA repair protein Ada/methylated-DNA--[protein]-cysteine S-methyltransferase</fullName>
    </submittedName>
</protein>
<evidence type="ECO:0000256" key="3">
    <source>
        <dbReference type="ARBA" id="ARBA00022679"/>
    </source>
</evidence>
<dbReference type="PANTHER" id="PTHR10815:SF5">
    <property type="entry name" value="METHYLATED-DNA--PROTEIN-CYSTEINE METHYLTRANSFERASE"/>
    <property type="match status" value="1"/>
</dbReference>
<evidence type="ECO:0000256" key="5">
    <source>
        <dbReference type="ARBA" id="ARBA00023159"/>
    </source>
</evidence>
<dbReference type="Gene3D" id="3.30.160.70">
    <property type="entry name" value="Methylated DNA-protein cysteine methyltransferase domain"/>
    <property type="match status" value="1"/>
</dbReference>
<dbReference type="SMART" id="SM00342">
    <property type="entry name" value="HTH_ARAC"/>
    <property type="match status" value="1"/>
</dbReference>
<dbReference type="PIRSF" id="PIRSF000409">
    <property type="entry name" value="Ada"/>
    <property type="match status" value="1"/>
</dbReference>
<keyword evidence="5" id="KW-0010">Activator</keyword>
<evidence type="ECO:0000256" key="6">
    <source>
        <dbReference type="ARBA" id="ARBA00023204"/>
    </source>
</evidence>
<dbReference type="Pfam" id="PF12833">
    <property type="entry name" value="HTH_18"/>
    <property type="match status" value="1"/>
</dbReference>
<comment type="catalytic activity">
    <reaction evidence="1">
        <text>a 4-O-methyl-thymidine in DNA + L-cysteinyl-[protein] = a thymidine in DNA + S-methyl-L-cysteinyl-[protein]</text>
        <dbReference type="Rhea" id="RHEA:53428"/>
        <dbReference type="Rhea" id="RHEA-COMP:10131"/>
        <dbReference type="Rhea" id="RHEA-COMP:10132"/>
        <dbReference type="Rhea" id="RHEA-COMP:13555"/>
        <dbReference type="Rhea" id="RHEA-COMP:13556"/>
        <dbReference type="ChEBI" id="CHEBI:29950"/>
        <dbReference type="ChEBI" id="CHEBI:82612"/>
        <dbReference type="ChEBI" id="CHEBI:137386"/>
        <dbReference type="ChEBI" id="CHEBI:137387"/>
        <dbReference type="EC" id="2.1.1.63"/>
    </reaction>
</comment>
<evidence type="ECO:0000256" key="4">
    <source>
        <dbReference type="ARBA" id="ARBA00022763"/>
    </source>
</evidence>
<evidence type="ECO:0000256" key="1">
    <source>
        <dbReference type="ARBA" id="ARBA00001286"/>
    </source>
</evidence>
<keyword evidence="10" id="KW-1185">Reference proteome</keyword>